<reference evidence="4" key="2">
    <citation type="submission" date="2017-10" db="EMBL/GenBank/DDBJ databases">
        <title>Staphylococcus edaphicus sp. nov., isolated in Antarctica, harbouring mecC gene and genomic islands essential in adaptation to extreme environment.</title>
        <authorList>
            <person name="Pantucek R."/>
            <person name="Sedlacek I."/>
            <person name="Indrakova A."/>
            <person name="Vrbovska V."/>
            <person name="Maslanova I."/>
            <person name="Kovarovic V."/>
            <person name="Svec P."/>
            <person name="Kralova S."/>
            <person name="Kristofova L."/>
            <person name="Keklakova J."/>
            <person name="Petras P."/>
            <person name="Doskar J."/>
        </authorList>
    </citation>
    <scope>NUCLEOTIDE SEQUENCE [LARGE SCALE GENOMIC DNA]</scope>
    <source>
        <strain evidence="4">CCM 5085</strain>
    </source>
</reference>
<evidence type="ECO:0000313" key="2">
    <source>
        <dbReference type="EMBL" id="PHK48650.1"/>
    </source>
</evidence>
<name>A0A2C6WHQ9_9STAP</name>
<dbReference type="Gene3D" id="1.20.120.450">
    <property type="entry name" value="dinb family like domain"/>
    <property type="match status" value="1"/>
</dbReference>
<dbReference type="EMBL" id="MRZN01000028">
    <property type="protein sequence ID" value="PHK48650.1"/>
    <property type="molecule type" value="Genomic_DNA"/>
</dbReference>
<evidence type="ECO:0000259" key="1">
    <source>
        <dbReference type="Pfam" id="PF12867"/>
    </source>
</evidence>
<keyword evidence="5" id="KW-1185">Reference proteome</keyword>
<evidence type="ECO:0000313" key="4">
    <source>
        <dbReference type="Proteomes" id="UP000223828"/>
    </source>
</evidence>
<accession>A0A2C6WHQ9</accession>
<dbReference type="OrthoDB" id="4295522at2"/>
<dbReference type="EMBL" id="CP093217">
    <property type="protein sequence ID" value="UQW80944.1"/>
    <property type="molecule type" value="Genomic_DNA"/>
</dbReference>
<dbReference type="AlphaFoldDB" id="A0A2C6WHQ9"/>
<protein>
    <submittedName>
        <fullName evidence="3">DinB family protein</fullName>
    </submittedName>
</protein>
<organism evidence="2 4">
    <name type="scientific">Staphylococcus edaphicus</name>
    <dbReference type="NCBI Taxonomy" id="1955013"/>
    <lineage>
        <taxon>Bacteria</taxon>
        <taxon>Bacillati</taxon>
        <taxon>Bacillota</taxon>
        <taxon>Bacilli</taxon>
        <taxon>Bacillales</taxon>
        <taxon>Staphylococcaceae</taxon>
        <taxon>Staphylococcus</taxon>
    </lineage>
</organism>
<evidence type="ECO:0000313" key="3">
    <source>
        <dbReference type="EMBL" id="UQW80944.1"/>
    </source>
</evidence>
<reference evidence="2" key="3">
    <citation type="submission" date="2017-10" db="EMBL/GenBank/DDBJ databases">
        <authorList>
            <person name="Vrbovska V."/>
            <person name="Kovarovic V."/>
            <person name="Indrakova A."/>
        </authorList>
    </citation>
    <scope>NUCLEOTIDE SEQUENCE</scope>
    <source>
        <strain evidence="2">CCM 8730</strain>
    </source>
</reference>
<evidence type="ECO:0000313" key="5">
    <source>
        <dbReference type="Proteomes" id="UP001056588"/>
    </source>
</evidence>
<dbReference type="InterPro" id="IPR034660">
    <property type="entry name" value="DinB/YfiT-like"/>
</dbReference>
<dbReference type="Pfam" id="PF12867">
    <property type="entry name" value="DinB_2"/>
    <property type="match status" value="1"/>
</dbReference>
<feature type="domain" description="DinB-like" evidence="1">
    <location>
        <begin position="5"/>
        <end position="145"/>
    </location>
</feature>
<gene>
    <name evidence="2" type="ORF">BTJ66_12475</name>
    <name evidence="3" type="ORF">MNY58_10180</name>
</gene>
<sequence>MIRDQFQDSYKLLNKHIKDIDEKTATLQPDSVNNNIKWQLGHLILLNDFLVFETINGENALEQSAAKYFLWGTSPLNFDGNEPSFDELKLLLNEQLDRILNSLEKQLNKSRNEPIVLKDSDIVMNNFNESIHFSIIHTNRHMGQIVLLKSMINKLNLK</sequence>
<dbReference type="Proteomes" id="UP001056588">
    <property type="component" value="Chromosome"/>
</dbReference>
<dbReference type="RefSeq" id="WP_099091267.1">
    <property type="nucleotide sequence ID" value="NZ_CP093217.1"/>
</dbReference>
<proteinExistence type="predicted"/>
<dbReference type="SUPFAM" id="SSF109854">
    <property type="entry name" value="DinB/YfiT-like putative metalloenzymes"/>
    <property type="match status" value="1"/>
</dbReference>
<dbReference type="InterPro" id="IPR024775">
    <property type="entry name" value="DinB-like"/>
</dbReference>
<reference evidence="3" key="4">
    <citation type="submission" date="2022-03" db="EMBL/GenBank/DDBJ databases">
        <title>Complete Genome Sequence of Staphylococcus edaphicus strain CCM 8731.</title>
        <authorList>
            <person name="Rimmer C.O."/>
            <person name="Thomas J.C."/>
        </authorList>
    </citation>
    <scope>NUCLEOTIDE SEQUENCE</scope>
    <source>
        <strain evidence="3">CCM 8731</strain>
    </source>
</reference>
<reference evidence="2" key="1">
    <citation type="journal article" date="2017" name="Appl. Environ. Microbiol.">
        <title>Staphylococcus edaphicus sp. nov., isolated in Antarctica, harbours mecC gene and genomic islands with suspected role in adaptation to extreme environment.</title>
        <authorList>
            <person name="Pantucek R."/>
            <person name="Sedlacek I."/>
            <person name="Indrakova A."/>
            <person name="Vrbovska V."/>
            <person name="Maslanova I."/>
            <person name="Kovarovic V."/>
            <person name="Svec P."/>
            <person name="Kralova S."/>
            <person name="Kristofova L."/>
            <person name="Keklakova J."/>
            <person name="Petras P."/>
            <person name="Doskar J."/>
        </authorList>
    </citation>
    <scope>NUCLEOTIDE SEQUENCE</scope>
    <source>
        <strain evidence="2">CCM 8730</strain>
    </source>
</reference>
<dbReference type="Proteomes" id="UP000223828">
    <property type="component" value="Unassembled WGS sequence"/>
</dbReference>